<keyword evidence="8" id="KW-1185">Reference proteome</keyword>
<dbReference type="InterPro" id="IPR013087">
    <property type="entry name" value="Znf_C2H2_type"/>
</dbReference>
<keyword evidence="1" id="KW-0479">Metal-binding</keyword>
<reference evidence="7" key="1">
    <citation type="submission" date="2023-07" db="EMBL/GenBank/DDBJ databases">
        <authorList>
            <person name="Stuckert A."/>
        </authorList>
    </citation>
    <scope>NUCLEOTIDE SEQUENCE</scope>
</reference>
<evidence type="ECO:0000313" key="7">
    <source>
        <dbReference type="EMBL" id="CAJ0956161.1"/>
    </source>
</evidence>
<organism evidence="7 8">
    <name type="scientific">Ranitomeya imitator</name>
    <name type="common">mimic poison frog</name>
    <dbReference type="NCBI Taxonomy" id="111125"/>
    <lineage>
        <taxon>Eukaryota</taxon>
        <taxon>Metazoa</taxon>
        <taxon>Chordata</taxon>
        <taxon>Craniata</taxon>
        <taxon>Vertebrata</taxon>
        <taxon>Euteleostomi</taxon>
        <taxon>Amphibia</taxon>
        <taxon>Batrachia</taxon>
        <taxon>Anura</taxon>
        <taxon>Neobatrachia</taxon>
        <taxon>Hyloidea</taxon>
        <taxon>Dendrobatidae</taxon>
        <taxon>Dendrobatinae</taxon>
        <taxon>Ranitomeya</taxon>
    </lineage>
</organism>
<dbReference type="SMART" id="SM00355">
    <property type="entry name" value="ZnF_C2H2"/>
    <property type="match status" value="3"/>
</dbReference>
<comment type="caution">
    <text evidence="7">The sequence shown here is derived from an EMBL/GenBank/DDBJ whole genome shotgun (WGS) entry which is preliminary data.</text>
</comment>
<dbReference type="PROSITE" id="PS50157">
    <property type="entry name" value="ZINC_FINGER_C2H2_2"/>
    <property type="match status" value="1"/>
</dbReference>
<name>A0ABN9M2H9_9NEOB</name>
<evidence type="ECO:0000259" key="6">
    <source>
        <dbReference type="PROSITE" id="PS50157"/>
    </source>
</evidence>
<dbReference type="InterPro" id="IPR036236">
    <property type="entry name" value="Znf_C2H2_sf"/>
</dbReference>
<dbReference type="PANTHER" id="PTHR24379:SF121">
    <property type="entry name" value="C2H2-TYPE DOMAIN-CONTAINING PROTEIN"/>
    <property type="match status" value="1"/>
</dbReference>
<accession>A0ABN9M2H9</accession>
<evidence type="ECO:0000313" key="8">
    <source>
        <dbReference type="Proteomes" id="UP001176940"/>
    </source>
</evidence>
<dbReference type="Proteomes" id="UP001176940">
    <property type="component" value="Unassembled WGS sequence"/>
</dbReference>
<dbReference type="Gene3D" id="3.30.160.60">
    <property type="entry name" value="Classic Zinc Finger"/>
    <property type="match status" value="1"/>
</dbReference>
<dbReference type="SUPFAM" id="SSF57667">
    <property type="entry name" value="beta-beta-alpha zinc fingers"/>
    <property type="match status" value="1"/>
</dbReference>
<keyword evidence="3 5" id="KW-0863">Zinc-finger</keyword>
<evidence type="ECO:0000256" key="3">
    <source>
        <dbReference type="ARBA" id="ARBA00022771"/>
    </source>
</evidence>
<keyword evidence="2" id="KW-0677">Repeat</keyword>
<evidence type="ECO:0000256" key="2">
    <source>
        <dbReference type="ARBA" id="ARBA00022737"/>
    </source>
</evidence>
<protein>
    <recommendedName>
        <fullName evidence="6">C2H2-type domain-containing protein</fullName>
    </recommendedName>
</protein>
<evidence type="ECO:0000256" key="4">
    <source>
        <dbReference type="ARBA" id="ARBA00022833"/>
    </source>
</evidence>
<gene>
    <name evidence="7" type="ORF">RIMI_LOCUS15415719</name>
</gene>
<keyword evidence="4" id="KW-0862">Zinc</keyword>
<evidence type="ECO:0000256" key="5">
    <source>
        <dbReference type="PROSITE-ProRule" id="PRU00042"/>
    </source>
</evidence>
<sequence length="279" mass="32443">MTIGVYAPKTYVITLPTLLHWLKKCKRVIRNATLARKSRTAWPTPHRDRVGFHETRLCQKSVTFENERSVLPNPTRMYYGGQRMNFNPILQPACSQRSYRGGHGGVFWIIVLLLNRQFHTEEPECVPSPVTEEEIKDVPVQIQESPEGSPSSNLTTPQKWPHLRANSSGFFRCDQCDYNSKYFSDLKQHMILKHKCTESHICKVCKESFTSDEQLLGHGKVHEEEQLSCKHCEYKTTSFENLNQHVADICTLLMFNVFVYICPVFTCKAPWNKWRYKNV</sequence>
<feature type="domain" description="C2H2-type" evidence="6">
    <location>
        <begin position="200"/>
        <end position="227"/>
    </location>
</feature>
<proteinExistence type="predicted"/>
<dbReference type="PROSITE" id="PS00028">
    <property type="entry name" value="ZINC_FINGER_C2H2_1"/>
    <property type="match status" value="1"/>
</dbReference>
<evidence type="ECO:0000256" key="1">
    <source>
        <dbReference type="ARBA" id="ARBA00022723"/>
    </source>
</evidence>
<dbReference type="EMBL" id="CAUEEQ010041440">
    <property type="protein sequence ID" value="CAJ0956161.1"/>
    <property type="molecule type" value="Genomic_DNA"/>
</dbReference>
<dbReference type="PANTHER" id="PTHR24379">
    <property type="entry name" value="KRAB AND ZINC FINGER DOMAIN-CONTAINING"/>
    <property type="match status" value="1"/>
</dbReference>